<gene>
    <name evidence="2" type="ORF">PLEPLA_LOCUS14382</name>
</gene>
<sequence>MRFFCAACGRRYESVMSLHCRKRVTPTDVMRVLSFRTCCPAVVTGAHAARAHRGRICGGETAHPPGLRDPPADDRLQAGEQELVPHQQVSHSCPDRWDT</sequence>
<evidence type="ECO:0000313" key="3">
    <source>
        <dbReference type="Proteomes" id="UP001153269"/>
    </source>
</evidence>
<comment type="caution">
    <text evidence="2">The sequence shown here is derived from an EMBL/GenBank/DDBJ whole genome shotgun (WGS) entry which is preliminary data.</text>
</comment>
<organism evidence="2 3">
    <name type="scientific">Pleuronectes platessa</name>
    <name type="common">European plaice</name>
    <dbReference type="NCBI Taxonomy" id="8262"/>
    <lineage>
        <taxon>Eukaryota</taxon>
        <taxon>Metazoa</taxon>
        <taxon>Chordata</taxon>
        <taxon>Craniata</taxon>
        <taxon>Vertebrata</taxon>
        <taxon>Euteleostomi</taxon>
        <taxon>Actinopterygii</taxon>
        <taxon>Neopterygii</taxon>
        <taxon>Teleostei</taxon>
        <taxon>Neoteleostei</taxon>
        <taxon>Acanthomorphata</taxon>
        <taxon>Carangaria</taxon>
        <taxon>Pleuronectiformes</taxon>
        <taxon>Pleuronectoidei</taxon>
        <taxon>Pleuronectidae</taxon>
        <taxon>Pleuronectes</taxon>
    </lineage>
</organism>
<name>A0A9N7U9Q1_PLEPL</name>
<evidence type="ECO:0000313" key="2">
    <source>
        <dbReference type="EMBL" id="CAB1426446.1"/>
    </source>
</evidence>
<dbReference type="EMBL" id="CADEAL010000890">
    <property type="protein sequence ID" value="CAB1426446.1"/>
    <property type="molecule type" value="Genomic_DNA"/>
</dbReference>
<keyword evidence="3" id="KW-1185">Reference proteome</keyword>
<accession>A0A9N7U9Q1</accession>
<proteinExistence type="predicted"/>
<dbReference type="Proteomes" id="UP001153269">
    <property type="component" value="Unassembled WGS sequence"/>
</dbReference>
<reference evidence="2" key="1">
    <citation type="submission" date="2020-03" db="EMBL/GenBank/DDBJ databases">
        <authorList>
            <person name="Weist P."/>
        </authorList>
    </citation>
    <scope>NUCLEOTIDE SEQUENCE</scope>
</reference>
<dbReference type="AlphaFoldDB" id="A0A9N7U9Q1"/>
<protein>
    <submittedName>
        <fullName evidence="2">Uncharacterized protein</fullName>
    </submittedName>
</protein>
<feature type="region of interest" description="Disordered" evidence="1">
    <location>
        <begin position="56"/>
        <end position="75"/>
    </location>
</feature>
<evidence type="ECO:0000256" key="1">
    <source>
        <dbReference type="SAM" id="MobiDB-lite"/>
    </source>
</evidence>